<dbReference type="OrthoDB" id="3683366at2"/>
<keyword evidence="2" id="KW-1185">Reference proteome</keyword>
<reference evidence="1 2" key="2">
    <citation type="submission" date="2018-12" db="EMBL/GenBank/DDBJ databases">
        <title>Nakamurella antarcticus sp. nov., isolated from Antarctica South Shetland Islands soil.</title>
        <authorList>
            <person name="Peng F."/>
        </authorList>
    </citation>
    <scope>NUCLEOTIDE SEQUENCE [LARGE SCALE GENOMIC DNA]</scope>
    <source>
        <strain evidence="1 2">S14-144</strain>
    </source>
</reference>
<dbReference type="RefSeq" id="WP_124799875.1">
    <property type="nucleotide sequence ID" value="NZ_CP034170.1"/>
</dbReference>
<reference evidence="1 2" key="1">
    <citation type="submission" date="2018-11" db="EMBL/GenBank/DDBJ databases">
        <authorList>
            <person name="Da X."/>
        </authorList>
    </citation>
    <scope>NUCLEOTIDE SEQUENCE [LARGE SCALE GENOMIC DNA]</scope>
    <source>
        <strain evidence="1 2">S14-144</strain>
    </source>
</reference>
<evidence type="ECO:0000313" key="1">
    <source>
        <dbReference type="EMBL" id="AZI58971.1"/>
    </source>
</evidence>
<dbReference type="AlphaFoldDB" id="A0A3G8ZZJ4"/>
<dbReference type="EMBL" id="CP034170">
    <property type="protein sequence ID" value="AZI58971.1"/>
    <property type="molecule type" value="Genomic_DNA"/>
</dbReference>
<accession>A0A3G8ZZJ4</accession>
<evidence type="ECO:0000313" key="2">
    <source>
        <dbReference type="Proteomes" id="UP000268084"/>
    </source>
</evidence>
<protein>
    <submittedName>
        <fullName evidence="1">Uncharacterized protein</fullName>
    </submittedName>
</protein>
<sequence length="278" mass="29947">MKYESSEPQLLLTPGHALFLTGGQPTIRLPHGELIAVNLGTLGLNTQDYHSTSAAGSDTVVLEKLLRMPAFGQAMAQRGFAGYKSGTSWSAQRRRIGLGGSGQIADGLAALLKRAGCELVRVVDPKEAQALDVSALCWCSDDVAPQLWLDQEHLLIGAGIAWLRVSVEGALAYLEPLAFGPLAVDHRAVRSRRLAASAHPDAQLSLWHGDGISEPYLMSAAAGGLVADLLFNDLRDWATSRPGETVEASQRLRVVDLRELISQDHPILVIPPAQRRDR</sequence>
<organism evidence="1 2">
    <name type="scientific">Nakamurella antarctica</name>
    <dbReference type="NCBI Taxonomy" id="1902245"/>
    <lineage>
        <taxon>Bacteria</taxon>
        <taxon>Bacillati</taxon>
        <taxon>Actinomycetota</taxon>
        <taxon>Actinomycetes</taxon>
        <taxon>Nakamurellales</taxon>
        <taxon>Nakamurellaceae</taxon>
        <taxon>Nakamurella</taxon>
    </lineage>
</organism>
<proteinExistence type="predicted"/>
<dbReference type="KEGG" id="nak:EH165_13275"/>
<name>A0A3G8ZZJ4_9ACTN</name>
<dbReference type="Proteomes" id="UP000268084">
    <property type="component" value="Chromosome"/>
</dbReference>
<gene>
    <name evidence="1" type="ORF">EH165_13275</name>
</gene>